<dbReference type="STRING" id="391180.A0A2Y9KDR3"/>
<organism evidence="3 4">
    <name type="scientific">Enhydra lutris kenyoni</name>
    <name type="common">northern sea otter</name>
    <dbReference type="NCBI Taxonomy" id="391180"/>
    <lineage>
        <taxon>Eukaryota</taxon>
        <taxon>Metazoa</taxon>
        <taxon>Chordata</taxon>
        <taxon>Craniata</taxon>
        <taxon>Vertebrata</taxon>
        <taxon>Euteleostomi</taxon>
        <taxon>Mammalia</taxon>
        <taxon>Eutheria</taxon>
        <taxon>Laurasiatheria</taxon>
        <taxon>Carnivora</taxon>
        <taxon>Caniformia</taxon>
        <taxon>Musteloidea</taxon>
        <taxon>Mustelidae</taxon>
        <taxon>Lutrinae</taxon>
        <taxon>Enhydra</taxon>
    </lineage>
</organism>
<dbReference type="GO" id="GO:0045095">
    <property type="term" value="C:keratin filament"/>
    <property type="evidence" value="ECO:0007669"/>
    <property type="project" value="UniProtKB-UniRule"/>
</dbReference>
<sequence length="175" mass="18897">MSYSCYSGNFSSHSLGGYLSYPSSCGSSCPNNLVYLTDLCSPSTCQLGPSLSSGCQETYCDPTSFQMSYMVSSPLQTISYHQRTSIPCDPCKSAYPGSPGCGSSRSYCLSYGPRSSYSLGCGSHSFRSLGYRIYGFPFLGYKSRFCSPTYLASRNCQTSCCQLICTSGFSHQSTC</sequence>
<comment type="subunit">
    <text evidence="2">Interacts with hair keratins.</text>
</comment>
<proteinExistence type="inferred from homology"/>
<dbReference type="Pfam" id="PF05287">
    <property type="entry name" value="PMG"/>
    <property type="match status" value="1"/>
</dbReference>
<dbReference type="KEGG" id="elk:111155815"/>
<accession>A0A2Y9KDR3</accession>
<evidence type="ECO:0000313" key="4">
    <source>
        <dbReference type="RefSeq" id="XP_022371932.1"/>
    </source>
</evidence>
<name>A0A2Y9KDR3_ENHLU</name>
<dbReference type="OrthoDB" id="9835168at2759"/>
<dbReference type="GeneID" id="111155815"/>
<dbReference type="InterPro" id="IPR007951">
    <property type="entry name" value="KRTAP_PMG"/>
</dbReference>
<keyword evidence="1 2" id="KW-0416">Keratin</keyword>
<protein>
    <recommendedName>
        <fullName evidence="2">Keratin-associated protein</fullName>
    </recommendedName>
</protein>
<evidence type="ECO:0000256" key="1">
    <source>
        <dbReference type="ARBA" id="ARBA00022744"/>
    </source>
</evidence>
<evidence type="ECO:0000313" key="3">
    <source>
        <dbReference type="Proteomes" id="UP000248482"/>
    </source>
</evidence>
<dbReference type="Proteomes" id="UP000248482">
    <property type="component" value="Unplaced"/>
</dbReference>
<evidence type="ECO:0000256" key="2">
    <source>
        <dbReference type="RuleBase" id="RU369044"/>
    </source>
</evidence>
<reference evidence="4" key="1">
    <citation type="submission" date="2025-08" db="UniProtKB">
        <authorList>
            <consortium name="RefSeq"/>
        </authorList>
    </citation>
    <scope>IDENTIFICATION</scope>
    <source>
        <tissue evidence="4">Blood</tissue>
    </source>
</reference>
<comment type="function">
    <text evidence="2">In the hair cortex, hair keratin intermediate filaments are embedded in an interfilamentous matrix, consisting of hair keratin-associated proteins (KRTAP), which are essential for the formation of a rigid and resistant hair shaft through their extensive disulfide bond cross-linking with abundant cysteine residues of hair keratins. The matrix proteins include the high-sulfur and high-glycine-tyrosine keratins.</text>
</comment>
<comment type="similarity">
    <text evidence="2">Belongs to the PMG family.</text>
</comment>
<gene>
    <name evidence="4" type="primary">LOC111155815</name>
</gene>
<keyword evidence="3" id="KW-1185">Reference proteome</keyword>
<dbReference type="GO" id="GO:0005829">
    <property type="term" value="C:cytosol"/>
    <property type="evidence" value="ECO:0007669"/>
    <property type="project" value="UniProtKB-ARBA"/>
</dbReference>
<dbReference type="AlphaFoldDB" id="A0A2Y9KDR3"/>
<dbReference type="RefSeq" id="XP_022371932.1">
    <property type="nucleotide sequence ID" value="XM_022516224.1"/>
</dbReference>